<accession>A0A0E0JVD4</accession>
<dbReference type="AlphaFoldDB" id="A0A0E0JVD4"/>
<organism evidence="1">
    <name type="scientific">Oryza punctata</name>
    <name type="common">Red rice</name>
    <dbReference type="NCBI Taxonomy" id="4537"/>
    <lineage>
        <taxon>Eukaryota</taxon>
        <taxon>Viridiplantae</taxon>
        <taxon>Streptophyta</taxon>
        <taxon>Embryophyta</taxon>
        <taxon>Tracheophyta</taxon>
        <taxon>Spermatophyta</taxon>
        <taxon>Magnoliopsida</taxon>
        <taxon>Liliopsida</taxon>
        <taxon>Poales</taxon>
        <taxon>Poaceae</taxon>
        <taxon>BOP clade</taxon>
        <taxon>Oryzoideae</taxon>
        <taxon>Oryzeae</taxon>
        <taxon>Oryzinae</taxon>
        <taxon>Oryza</taxon>
    </lineage>
</organism>
<proteinExistence type="predicted"/>
<reference evidence="1" key="2">
    <citation type="submission" date="2018-05" db="EMBL/GenBank/DDBJ databases">
        <title>OpunRS2 (Oryza punctata Reference Sequence Version 2).</title>
        <authorList>
            <person name="Zhang J."/>
            <person name="Kudrna D."/>
            <person name="Lee S."/>
            <person name="Talag J."/>
            <person name="Welchert J."/>
            <person name="Wing R.A."/>
        </authorList>
    </citation>
    <scope>NUCLEOTIDE SEQUENCE [LARGE SCALE GENOMIC DNA]</scope>
</reference>
<dbReference type="EnsemblPlants" id="OPUNC02G02610.1">
    <property type="protein sequence ID" value="OPUNC02G02610.1"/>
    <property type="gene ID" value="OPUNC02G02610"/>
</dbReference>
<dbReference type="Gramene" id="OPUNC02G02610.1">
    <property type="protein sequence ID" value="OPUNC02G02610.1"/>
    <property type="gene ID" value="OPUNC02G02610"/>
</dbReference>
<name>A0A0E0JVD4_ORYPU</name>
<protein>
    <submittedName>
        <fullName evidence="1">Uncharacterized protein</fullName>
    </submittedName>
</protein>
<dbReference type="HOGENOM" id="CLU_2501839_0_0_1"/>
<evidence type="ECO:0000313" key="2">
    <source>
        <dbReference type="Proteomes" id="UP000026962"/>
    </source>
</evidence>
<dbReference type="Proteomes" id="UP000026962">
    <property type="component" value="Chromosome 2"/>
</dbReference>
<reference evidence="1" key="1">
    <citation type="submission" date="2015-04" db="UniProtKB">
        <authorList>
            <consortium name="EnsemblPlants"/>
        </authorList>
    </citation>
    <scope>IDENTIFICATION</scope>
</reference>
<keyword evidence="2" id="KW-1185">Reference proteome</keyword>
<evidence type="ECO:0000313" key="1">
    <source>
        <dbReference type="EnsemblPlants" id="OPUNC02G02610.1"/>
    </source>
</evidence>
<sequence length="86" mass="9340">MRDKRVIHPAMMACTKYQLNLGQSRGLVTATNVVIRGGGDDTYGMCGFISRQSAWDQLEQPFFSISGESSSLIGCQLVVVVAAIRT</sequence>